<dbReference type="SUPFAM" id="SSF46767">
    <property type="entry name" value="Methylated DNA-protein cysteine methyltransferase, C-terminal domain"/>
    <property type="match status" value="1"/>
</dbReference>
<evidence type="ECO:0000256" key="5">
    <source>
        <dbReference type="ARBA" id="ARBA00023015"/>
    </source>
</evidence>
<dbReference type="Gene3D" id="1.10.10.60">
    <property type="entry name" value="Homeodomain-like"/>
    <property type="match status" value="1"/>
</dbReference>
<dbReference type="SUPFAM" id="SSF53155">
    <property type="entry name" value="Methylated DNA-protein cysteine methyltransferase domain"/>
    <property type="match status" value="1"/>
</dbReference>
<evidence type="ECO:0000256" key="7">
    <source>
        <dbReference type="ARBA" id="ARBA00023204"/>
    </source>
</evidence>
<dbReference type="InterPro" id="IPR008332">
    <property type="entry name" value="MethylG_MeTrfase_N"/>
</dbReference>
<dbReference type="InterPro" id="IPR018060">
    <property type="entry name" value="HTH_AraC"/>
</dbReference>
<sequence>MNDVNYSQKSEDYYRIEKVIRFVEQNFKSQPTLDELASSVHLSKYHFNRLFKRWVGISPMQFLQFLTLEYTKGKLEESQNLLDTSLDVGLSGSSRLHDLFVTFEAMTPGEFKKKGEGLNIEYAFQQSPFGQCLLAKTERGICHLGFVEDDDPAQALEALQKSWPEATLTENSKEVSPIVDHIFSRERTQKSKSFHLLLKGTNFQINVWRALLSIPRGRLVSYQDIAAYIGKPKAFRAAATAIAINPVGYMIPCHRVIAKTGRIHHYRWGSSRKKAILGWEATEEMGGFKAGV</sequence>
<dbReference type="EMBL" id="NVSR01000181">
    <property type="protein sequence ID" value="PCI21573.1"/>
    <property type="molecule type" value="Genomic_DNA"/>
</dbReference>
<keyword evidence="2 10" id="KW-0489">Methyltransferase</keyword>
<dbReference type="Proteomes" id="UP000218113">
    <property type="component" value="Unassembled WGS sequence"/>
</dbReference>
<dbReference type="NCBIfam" id="TIGR00589">
    <property type="entry name" value="ogt"/>
    <property type="match status" value="1"/>
</dbReference>
<dbReference type="InterPro" id="IPR009057">
    <property type="entry name" value="Homeodomain-like_sf"/>
</dbReference>
<dbReference type="AlphaFoldDB" id="A0A2A4SJI3"/>
<keyword evidence="6" id="KW-0804">Transcription</keyword>
<dbReference type="Pfam" id="PF01035">
    <property type="entry name" value="DNA_binding_1"/>
    <property type="match status" value="1"/>
</dbReference>
<dbReference type="SMART" id="SM00342">
    <property type="entry name" value="HTH_ARAC"/>
    <property type="match status" value="1"/>
</dbReference>
<reference evidence="11" key="1">
    <citation type="submission" date="2017-08" db="EMBL/GenBank/DDBJ databases">
        <title>A dynamic microbial community with high functional redundancy inhabits the cold, oxic subseafloor aquifer.</title>
        <authorList>
            <person name="Tully B.J."/>
            <person name="Wheat C.G."/>
            <person name="Glazer B.T."/>
            <person name="Huber J.A."/>
        </authorList>
    </citation>
    <scope>NUCLEOTIDE SEQUENCE [LARGE SCALE GENOMIC DNA]</scope>
</reference>
<dbReference type="Gene3D" id="3.30.160.70">
    <property type="entry name" value="Methylated DNA-protein cysteine methyltransferase domain"/>
    <property type="match status" value="1"/>
</dbReference>
<accession>A0A2A4SJI3</accession>
<dbReference type="PROSITE" id="PS00374">
    <property type="entry name" value="MGMT"/>
    <property type="match status" value="1"/>
</dbReference>
<evidence type="ECO:0000259" key="9">
    <source>
        <dbReference type="PROSITE" id="PS01124"/>
    </source>
</evidence>
<evidence type="ECO:0000256" key="8">
    <source>
        <dbReference type="ARBA" id="ARBA00049348"/>
    </source>
</evidence>
<evidence type="ECO:0000256" key="1">
    <source>
        <dbReference type="ARBA" id="ARBA00001286"/>
    </source>
</evidence>
<evidence type="ECO:0000256" key="4">
    <source>
        <dbReference type="ARBA" id="ARBA00022763"/>
    </source>
</evidence>
<keyword evidence="4" id="KW-0227">DNA damage</keyword>
<comment type="catalytic activity">
    <reaction evidence="8">
        <text>a 6-O-methyl-2'-deoxyguanosine in DNA + L-cysteinyl-[protein] = S-methyl-L-cysteinyl-[protein] + a 2'-deoxyguanosine in DNA</text>
        <dbReference type="Rhea" id="RHEA:24000"/>
        <dbReference type="Rhea" id="RHEA-COMP:10131"/>
        <dbReference type="Rhea" id="RHEA-COMP:10132"/>
        <dbReference type="Rhea" id="RHEA-COMP:11367"/>
        <dbReference type="Rhea" id="RHEA-COMP:11368"/>
        <dbReference type="ChEBI" id="CHEBI:29950"/>
        <dbReference type="ChEBI" id="CHEBI:82612"/>
        <dbReference type="ChEBI" id="CHEBI:85445"/>
        <dbReference type="ChEBI" id="CHEBI:85448"/>
        <dbReference type="EC" id="2.1.1.63"/>
    </reaction>
</comment>
<proteinExistence type="predicted"/>
<dbReference type="PANTHER" id="PTHR10815:SF13">
    <property type="entry name" value="METHYLATED-DNA--PROTEIN-CYSTEINE METHYLTRANSFERASE"/>
    <property type="match status" value="1"/>
</dbReference>
<comment type="catalytic activity">
    <reaction evidence="1">
        <text>a 4-O-methyl-thymidine in DNA + L-cysteinyl-[protein] = a thymidine in DNA + S-methyl-L-cysteinyl-[protein]</text>
        <dbReference type="Rhea" id="RHEA:53428"/>
        <dbReference type="Rhea" id="RHEA-COMP:10131"/>
        <dbReference type="Rhea" id="RHEA-COMP:10132"/>
        <dbReference type="Rhea" id="RHEA-COMP:13555"/>
        <dbReference type="Rhea" id="RHEA-COMP:13556"/>
        <dbReference type="ChEBI" id="CHEBI:29950"/>
        <dbReference type="ChEBI" id="CHEBI:82612"/>
        <dbReference type="ChEBI" id="CHEBI:137386"/>
        <dbReference type="ChEBI" id="CHEBI:137387"/>
        <dbReference type="EC" id="2.1.1.63"/>
    </reaction>
</comment>
<dbReference type="InterPro" id="IPR036217">
    <property type="entry name" value="MethylDNA_cys_MeTrfase_DNAb"/>
</dbReference>
<dbReference type="PANTHER" id="PTHR10815">
    <property type="entry name" value="METHYLATED-DNA--PROTEIN-CYSTEINE METHYLTRANSFERASE"/>
    <property type="match status" value="1"/>
</dbReference>
<feature type="domain" description="HTH araC/xylS-type" evidence="9">
    <location>
        <begin position="17"/>
        <end position="114"/>
    </location>
</feature>
<keyword evidence="3 10" id="KW-0808">Transferase</keyword>
<gene>
    <name evidence="10" type="ORF">COB67_14000</name>
</gene>
<dbReference type="GO" id="GO:0003908">
    <property type="term" value="F:methylated-DNA-[protein]-cysteine S-methyltransferase activity"/>
    <property type="evidence" value="ECO:0007669"/>
    <property type="project" value="UniProtKB-EC"/>
</dbReference>
<dbReference type="InterPro" id="IPR036388">
    <property type="entry name" value="WH-like_DNA-bd_sf"/>
</dbReference>
<dbReference type="InterPro" id="IPR014048">
    <property type="entry name" value="MethylDNA_cys_MeTrfase_DNA-bd"/>
</dbReference>
<keyword evidence="7" id="KW-0234">DNA repair</keyword>
<dbReference type="InterPro" id="IPR001497">
    <property type="entry name" value="MethylDNA_cys_MeTrfase_AS"/>
</dbReference>
<dbReference type="GO" id="GO:0032259">
    <property type="term" value="P:methylation"/>
    <property type="evidence" value="ECO:0007669"/>
    <property type="project" value="UniProtKB-KW"/>
</dbReference>
<dbReference type="SUPFAM" id="SSF46689">
    <property type="entry name" value="Homeodomain-like"/>
    <property type="match status" value="1"/>
</dbReference>
<evidence type="ECO:0000313" key="11">
    <source>
        <dbReference type="Proteomes" id="UP000218113"/>
    </source>
</evidence>
<evidence type="ECO:0000256" key="3">
    <source>
        <dbReference type="ARBA" id="ARBA00022679"/>
    </source>
</evidence>
<dbReference type="GO" id="GO:0043565">
    <property type="term" value="F:sequence-specific DNA binding"/>
    <property type="evidence" value="ECO:0007669"/>
    <property type="project" value="InterPro"/>
</dbReference>
<dbReference type="CDD" id="cd06445">
    <property type="entry name" value="ATase"/>
    <property type="match status" value="1"/>
</dbReference>
<dbReference type="Pfam" id="PF12833">
    <property type="entry name" value="HTH_18"/>
    <property type="match status" value="1"/>
</dbReference>
<dbReference type="PROSITE" id="PS01124">
    <property type="entry name" value="HTH_ARAC_FAMILY_2"/>
    <property type="match status" value="1"/>
</dbReference>
<evidence type="ECO:0000256" key="2">
    <source>
        <dbReference type="ARBA" id="ARBA00022603"/>
    </source>
</evidence>
<organism evidence="10 11">
    <name type="scientific">SAR324 cluster bacterium</name>
    <dbReference type="NCBI Taxonomy" id="2024889"/>
    <lineage>
        <taxon>Bacteria</taxon>
        <taxon>Deltaproteobacteria</taxon>
        <taxon>SAR324 cluster</taxon>
    </lineage>
</organism>
<evidence type="ECO:0000256" key="6">
    <source>
        <dbReference type="ARBA" id="ARBA00023163"/>
    </source>
</evidence>
<dbReference type="Gene3D" id="1.10.10.10">
    <property type="entry name" value="Winged helix-like DNA-binding domain superfamily/Winged helix DNA-binding domain"/>
    <property type="match status" value="1"/>
</dbReference>
<dbReference type="InterPro" id="IPR036631">
    <property type="entry name" value="MGMT_N_sf"/>
</dbReference>
<dbReference type="GO" id="GO:0003700">
    <property type="term" value="F:DNA-binding transcription factor activity"/>
    <property type="evidence" value="ECO:0007669"/>
    <property type="project" value="InterPro"/>
</dbReference>
<keyword evidence="5" id="KW-0805">Transcription regulation</keyword>
<name>A0A2A4SJI3_9DELT</name>
<comment type="caution">
    <text evidence="10">The sequence shown here is derived from an EMBL/GenBank/DDBJ whole genome shotgun (WGS) entry which is preliminary data.</text>
</comment>
<dbReference type="Pfam" id="PF02870">
    <property type="entry name" value="Methyltransf_1N"/>
    <property type="match status" value="1"/>
</dbReference>
<protein>
    <submittedName>
        <fullName evidence="10">6-O-methylguanine DNA methyltransferase</fullName>
    </submittedName>
</protein>
<evidence type="ECO:0000313" key="10">
    <source>
        <dbReference type="EMBL" id="PCI21573.1"/>
    </source>
</evidence>
<dbReference type="GO" id="GO:0006281">
    <property type="term" value="P:DNA repair"/>
    <property type="evidence" value="ECO:0007669"/>
    <property type="project" value="UniProtKB-KW"/>
</dbReference>